<keyword evidence="3" id="KW-0547">Nucleotide-binding</keyword>
<evidence type="ECO:0000256" key="4">
    <source>
        <dbReference type="ARBA" id="ARBA00022840"/>
    </source>
</evidence>
<dbReference type="InterPro" id="IPR008995">
    <property type="entry name" value="Mo/tungstate-bd_C_term_dom"/>
</dbReference>
<gene>
    <name evidence="6" type="ORF">JI749_03645</name>
</gene>
<dbReference type="Gene3D" id="3.40.50.300">
    <property type="entry name" value="P-loop containing nucleotide triphosphate hydrolases"/>
    <property type="match status" value="1"/>
</dbReference>
<accession>A0ABX7BZ01</accession>
<sequence>MNTSRPSGGAALNLSGVCKNYGQVSAVKPLDLDIAPGSLVTLLGPSGCGKTTLLRMIAGLERVSGGRITIGGRDVTQASAGERNVTMVFQSYALFPHMSVLDNVSYGLISSGVRKADAYRQAEAALETVGLKGFGGRLPSEMSGGQQQRVAVARALVLNPDVLLFDEPLSNLDAKLRRNMREEIRALQQRLGVTVVYVTHDQSEALAVSDQIVVMRNAEIAQLGTPRELYKHPESVFVATFMGDANHVRGTLSNKAGDSATVELGTIALSLPHRDLPEGPVDVIIRPECIRFSVGVDQATLEATVLTATYMGSHAEYNLETPIGRLFVVDQEGPSRLHAIGERVRVSLAEHGVLVVRP</sequence>
<dbReference type="Pfam" id="PF08402">
    <property type="entry name" value="TOBE_2"/>
    <property type="match status" value="1"/>
</dbReference>
<organism evidence="6 7">
    <name type="scientific">Devosia oryziradicis</name>
    <dbReference type="NCBI Taxonomy" id="2801335"/>
    <lineage>
        <taxon>Bacteria</taxon>
        <taxon>Pseudomonadati</taxon>
        <taxon>Pseudomonadota</taxon>
        <taxon>Alphaproteobacteria</taxon>
        <taxon>Hyphomicrobiales</taxon>
        <taxon>Devosiaceae</taxon>
        <taxon>Devosia</taxon>
    </lineage>
</organism>
<dbReference type="EMBL" id="CP068047">
    <property type="protein sequence ID" value="QQR36737.1"/>
    <property type="molecule type" value="Genomic_DNA"/>
</dbReference>
<dbReference type="SMART" id="SM00382">
    <property type="entry name" value="AAA"/>
    <property type="match status" value="1"/>
</dbReference>
<protein>
    <submittedName>
        <fullName evidence="6">ABC transporter ATP-binding protein</fullName>
    </submittedName>
</protein>
<evidence type="ECO:0000256" key="1">
    <source>
        <dbReference type="ARBA" id="ARBA00005417"/>
    </source>
</evidence>
<dbReference type="PROSITE" id="PS00211">
    <property type="entry name" value="ABC_TRANSPORTER_1"/>
    <property type="match status" value="1"/>
</dbReference>
<dbReference type="InterPro" id="IPR050093">
    <property type="entry name" value="ABC_SmlMolc_Importer"/>
</dbReference>
<dbReference type="SUPFAM" id="SSF50331">
    <property type="entry name" value="MOP-like"/>
    <property type="match status" value="1"/>
</dbReference>
<dbReference type="PROSITE" id="PS50893">
    <property type="entry name" value="ABC_TRANSPORTER_2"/>
    <property type="match status" value="1"/>
</dbReference>
<feature type="domain" description="ABC transporter" evidence="5">
    <location>
        <begin position="12"/>
        <end position="242"/>
    </location>
</feature>
<dbReference type="PANTHER" id="PTHR42781">
    <property type="entry name" value="SPERMIDINE/PUTRESCINE IMPORT ATP-BINDING PROTEIN POTA"/>
    <property type="match status" value="1"/>
</dbReference>
<dbReference type="SUPFAM" id="SSF52540">
    <property type="entry name" value="P-loop containing nucleoside triphosphate hydrolases"/>
    <property type="match status" value="1"/>
</dbReference>
<keyword evidence="7" id="KW-1185">Reference proteome</keyword>
<dbReference type="Pfam" id="PF00005">
    <property type="entry name" value="ABC_tran"/>
    <property type="match status" value="1"/>
</dbReference>
<dbReference type="PANTHER" id="PTHR42781:SF4">
    <property type="entry name" value="SPERMIDINE_PUTRESCINE IMPORT ATP-BINDING PROTEIN POTA"/>
    <property type="match status" value="1"/>
</dbReference>
<dbReference type="InterPro" id="IPR003593">
    <property type="entry name" value="AAA+_ATPase"/>
</dbReference>
<evidence type="ECO:0000259" key="5">
    <source>
        <dbReference type="PROSITE" id="PS50893"/>
    </source>
</evidence>
<comment type="similarity">
    <text evidence="1">Belongs to the ABC transporter superfamily.</text>
</comment>
<dbReference type="Proteomes" id="UP000595460">
    <property type="component" value="Chromosome"/>
</dbReference>
<dbReference type="InterPro" id="IPR003439">
    <property type="entry name" value="ABC_transporter-like_ATP-bd"/>
</dbReference>
<evidence type="ECO:0000256" key="3">
    <source>
        <dbReference type="ARBA" id="ARBA00022741"/>
    </source>
</evidence>
<dbReference type="RefSeq" id="WP_201659179.1">
    <property type="nucleotide sequence ID" value="NZ_CP068047.1"/>
</dbReference>
<keyword evidence="2" id="KW-0813">Transport</keyword>
<dbReference type="GO" id="GO:0005524">
    <property type="term" value="F:ATP binding"/>
    <property type="evidence" value="ECO:0007669"/>
    <property type="project" value="UniProtKB-KW"/>
</dbReference>
<proteinExistence type="inferred from homology"/>
<name>A0ABX7BZ01_9HYPH</name>
<keyword evidence="4 6" id="KW-0067">ATP-binding</keyword>
<dbReference type="InterPro" id="IPR013611">
    <property type="entry name" value="Transp-assoc_OB_typ2"/>
</dbReference>
<dbReference type="Gene3D" id="2.40.50.100">
    <property type="match status" value="1"/>
</dbReference>
<evidence type="ECO:0000313" key="6">
    <source>
        <dbReference type="EMBL" id="QQR36737.1"/>
    </source>
</evidence>
<evidence type="ECO:0000313" key="7">
    <source>
        <dbReference type="Proteomes" id="UP000595460"/>
    </source>
</evidence>
<dbReference type="InterPro" id="IPR017871">
    <property type="entry name" value="ABC_transporter-like_CS"/>
</dbReference>
<evidence type="ECO:0000256" key="2">
    <source>
        <dbReference type="ARBA" id="ARBA00022448"/>
    </source>
</evidence>
<dbReference type="InterPro" id="IPR027417">
    <property type="entry name" value="P-loop_NTPase"/>
</dbReference>
<reference evidence="6 7" key="1">
    <citation type="submission" date="2021-01" db="EMBL/GenBank/DDBJ databases">
        <title>Genome seq and assembly of Devosia sp. G19.</title>
        <authorList>
            <person name="Chhetri G."/>
        </authorList>
    </citation>
    <scope>NUCLEOTIDE SEQUENCE [LARGE SCALE GENOMIC DNA]</scope>
    <source>
        <strain evidence="6 7">G19</strain>
    </source>
</reference>